<dbReference type="GO" id="GO:0005886">
    <property type="term" value="C:plasma membrane"/>
    <property type="evidence" value="ECO:0007669"/>
    <property type="project" value="UniProtKB-SubCell"/>
</dbReference>
<evidence type="ECO:0000256" key="2">
    <source>
        <dbReference type="ARBA" id="ARBA00007400"/>
    </source>
</evidence>
<dbReference type="AlphaFoldDB" id="A0A1X7L2I1"/>
<evidence type="ECO:0000256" key="5">
    <source>
        <dbReference type="ARBA" id="ARBA00022989"/>
    </source>
</evidence>
<dbReference type="Proteomes" id="UP000193834">
    <property type="component" value="Unassembled WGS sequence"/>
</dbReference>
<accession>A0A1X7L2I1</accession>
<keyword evidence="3" id="KW-1003">Cell membrane</keyword>
<evidence type="ECO:0000256" key="6">
    <source>
        <dbReference type="ARBA" id="ARBA00023136"/>
    </source>
</evidence>
<keyword evidence="5 8" id="KW-1133">Transmembrane helix</keyword>
<comment type="similarity">
    <text evidence="2">Belongs to the acyltransferase 3 family.</text>
</comment>
<organism evidence="10 11">
    <name type="scientific">Paenibacillus aquistagni</name>
    <dbReference type="NCBI Taxonomy" id="1852522"/>
    <lineage>
        <taxon>Bacteria</taxon>
        <taxon>Bacillati</taxon>
        <taxon>Bacillota</taxon>
        <taxon>Bacilli</taxon>
        <taxon>Bacillales</taxon>
        <taxon>Paenibacillaceae</taxon>
        <taxon>Paenibacillus</taxon>
    </lineage>
</organism>
<dbReference type="EMBL" id="FXAZ01000004">
    <property type="protein sequence ID" value="SMG48068.1"/>
    <property type="molecule type" value="Genomic_DNA"/>
</dbReference>
<keyword evidence="6 8" id="KW-0472">Membrane</keyword>
<keyword evidence="4 8" id="KW-0812">Transmembrane</keyword>
<evidence type="ECO:0000313" key="10">
    <source>
        <dbReference type="EMBL" id="SMG48068.1"/>
    </source>
</evidence>
<name>A0A1X7L2I1_9BACL</name>
<feature type="region of interest" description="Disordered" evidence="7">
    <location>
        <begin position="375"/>
        <end position="395"/>
    </location>
</feature>
<feature type="transmembrane region" description="Helical" evidence="8">
    <location>
        <begin position="270"/>
        <end position="290"/>
    </location>
</feature>
<feature type="transmembrane region" description="Helical" evidence="8">
    <location>
        <begin position="334"/>
        <end position="355"/>
    </location>
</feature>
<evidence type="ECO:0000256" key="8">
    <source>
        <dbReference type="SAM" id="Phobius"/>
    </source>
</evidence>
<proteinExistence type="inferred from homology"/>
<feature type="transmembrane region" description="Helical" evidence="8">
    <location>
        <begin position="160"/>
        <end position="178"/>
    </location>
</feature>
<feature type="transmembrane region" description="Helical" evidence="8">
    <location>
        <begin position="129"/>
        <end position="148"/>
    </location>
</feature>
<evidence type="ECO:0000259" key="9">
    <source>
        <dbReference type="Pfam" id="PF01757"/>
    </source>
</evidence>
<gene>
    <name evidence="10" type="ORF">SAMN06295960_2897</name>
</gene>
<keyword evidence="10" id="KW-0378">Hydrolase</keyword>
<feature type="transmembrane region" description="Helical" evidence="8">
    <location>
        <begin position="302"/>
        <end position="322"/>
    </location>
</feature>
<dbReference type="GO" id="GO:0016787">
    <property type="term" value="F:hydrolase activity"/>
    <property type="evidence" value="ECO:0007669"/>
    <property type="project" value="UniProtKB-KW"/>
</dbReference>
<feature type="transmembrane region" description="Helical" evidence="8">
    <location>
        <begin position="51"/>
        <end position="68"/>
    </location>
</feature>
<reference evidence="10 11" key="1">
    <citation type="submission" date="2017-04" db="EMBL/GenBank/DDBJ databases">
        <authorList>
            <person name="Afonso C.L."/>
            <person name="Miller P.J."/>
            <person name="Scott M.A."/>
            <person name="Spackman E."/>
            <person name="Goraichik I."/>
            <person name="Dimitrov K.M."/>
            <person name="Suarez D.L."/>
            <person name="Swayne D.E."/>
        </authorList>
    </citation>
    <scope>NUCLEOTIDE SEQUENCE [LARGE SCALE GENOMIC DNA]</scope>
    <source>
        <strain evidence="10 11">11</strain>
    </source>
</reference>
<dbReference type="Pfam" id="PF01757">
    <property type="entry name" value="Acyl_transf_3"/>
    <property type="match status" value="1"/>
</dbReference>
<protein>
    <submittedName>
        <fullName evidence="10">Peptidoglycan/LPS O-acetylase OafA/YrhL, contains acyltransferase and SGNH-hydrolase domains</fullName>
    </submittedName>
</protein>
<dbReference type="STRING" id="1852522.SAMN06295960_2897"/>
<sequence>MGKPMITALPIIRALAILGVIMVHATSFSSIEMTESPAFYGYTWFNIFFKYGTPTFILLSSLVLFYQYGGQSSLPASRLKRFYTNRLKYILLPYAICSFCYFFMVQITANRDRPWDEAFRSFGREILTGSAYTHLYFVFISLQFYILFPLLLRLCRSPKIQPWMIPIGFILQWGFVIWNNIEWHIVEKGSIALSYMSVYAIGAFFGLRYHQIEPWLNSWRNKELYREYPIYRVWNIILWMSWLAAALLHVHLWYVTRSTGYAYPSLAYEALWNIHTVLSALVLMQIAYWIQRSSHEAIIHKLSRLGELSFGIYLLHPVWLALHRQIPWHNQNEWLYALYILVGYALALGLSWLLVSIAFRKISWSWIALGAPPRENKAEHNRPSMQKDKSVTLAP</sequence>
<feature type="transmembrane region" description="Helical" evidence="8">
    <location>
        <begin position="12"/>
        <end position="31"/>
    </location>
</feature>
<evidence type="ECO:0000256" key="3">
    <source>
        <dbReference type="ARBA" id="ARBA00022475"/>
    </source>
</evidence>
<dbReference type="GO" id="GO:0016413">
    <property type="term" value="F:O-acetyltransferase activity"/>
    <property type="evidence" value="ECO:0007669"/>
    <property type="project" value="TreeGrafter"/>
</dbReference>
<keyword evidence="11" id="KW-1185">Reference proteome</keyword>
<evidence type="ECO:0000313" key="11">
    <source>
        <dbReference type="Proteomes" id="UP000193834"/>
    </source>
</evidence>
<evidence type="ECO:0000256" key="4">
    <source>
        <dbReference type="ARBA" id="ARBA00022692"/>
    </source>
</evidence>
<keyword evidence="10" id="KW-0808">Transferase</keyword>
<feature type="transmembrane region" description="Helical" evidence="8">
    <location>
        <begin position="230"/>
        <end position="250"/>
    </location>
</feature>
<feature type="transmembrane region" description="Helical" evidence="8">
    <location>
        <begin position="89"/>
        <end position="109"/>
    </location>
</feature>
<feature type="transmembrane region" description="Helical" evidence="8">
    <location>
        <begin position="190"/>
        <end position="209"/>
    </location>
</feature>
<dbReference type="RefSeq" id="WP_244903411.1">
    <property type="nucleotide sequence ID" value="NZ_FXAZ01000004.1"/>
</dbReference>
<dbReference type="PANTHER" id="PTHR40074:SF2">
    <property type="entry name" value="O-ACETYLTRANSFERASE WECH"/>
    <property type="match status" value="1"/>
</dbReference>
<dbReference type="PANTHER" id="PTHR40074">
    <property type="entry name" value="O-ACETYLTRANSFERASE WECH"/>
    <property type="match status" value="1"/>
</dbReference>
<comment type="subcellular location">
    <subcellularLocation>
        <location evidence="1">Cell membrane</location>
        <topology evidence="1">Multi-pass membrane protein</topology>
    </subcellularLocation>
</comment>
<feature type="domain" description="Acyltransferase 3" evidence="9">
    <location>
        <begin position="11"/>
        <end position="354"/>
    </location>
</feature>
<evidence type="ECO:0000256" key="7">
    <source>
        <dbReference type="SAM" id="MobiDB-lite"/>
    </source>
</evidence>
<evidence type="ECO:0000256" key="1">
    <source>
        <dbReference type="ARBA" id="ARBA00004651"/>
    </source>
</evidence>
<dbReference type="InterPro" id="IPR002656">
    <property type="entry name" value="Acyl_transf_3_dom"/>
</dbReference>
<dbReference type="GO" id="GO:0009246">
    <property type="term" value="P:enterobacterial common antigen biosynthetic process"/>
    <property type="evidence" value="ECO:0007669"/>
    <property type="project" value="TreeGrafter"/>
</dbReference>
<keyword evidence="10" id="KW-0012">Acyltransferase</keyword>